<proteinExistence type="predicted"/>
<accession>A0A6N2XE66</accession>
<gene>
    <name evidence="3" type="ORF">BCLFYP20_00620</name>
    <name evidence="2" type="ORF">F2Y31_13300</name>
</gene>
<evidence type="ECO:0000313" key="4">
    <source>
        <dbReference type="Proteomes" id="UP000368418"/>
    </source>
</evidence>
<sequence length="492" mass="58390">MENGKKKAVVGNNLTDSNVEIYHRKLKRTHFMKKSFYVVYKFYCYFALFWSRMKGKEKYDIIKYNIKCVDFMINIMCPLGYKLSTIIEYRNLDICINGLKIILPDRLKCDSTVEDIYNMLGRIPKSDALKLLRKISPDLLASERLAYFLFNKDKEHFIETLLSGKYNLQDIKGDCDVYGFEQKRVKILDQMSGKKVDWEIVHLESESIINKFEGNEFYSEYYNLYKQVRKTDIFSEKISKRYLYLVTKNNLFVYFILMEEYTSFERENLDKVIGKIKRDPYYRAVYDKVYSIYIRKDAKKRFNVADASNILEVISNELSEIVADNSSRVNSKGVTKTDSNNNNENFFIGEDYFKQQPDSDKNRYFCKLKKCVSDEGGTKFIEFINWLAKEGYIENTSETKATFAFRLTGICPPKKIVEKVEWKEKATYLFYIIKNFHKKEDSKREKLEKFFSCKDDLFKNVARFSSHAKRGEKTTKDTFLLKIRELYPDIEK</sequence>
<feature type="transmembrane region" description="Helical" evidence="1">
    <location>
        <begin position="35"/>
        <end position="53"/>
    </location>
</feature>
<evidence type="ECO:0000313" key="3">
    <source>
        <dbReference type="EMBL" id="VYT51970.1"/>
    </source>
</evidence>
<organism evidence="3">
    <name type="scientific">Bacteroides caccae</name>
    <dbReference type="NCBI Taxonomy" id="47678"/>
    <lineage>
        <taxon>Bacteria</taxon>
        <taxon>Pseudomonadati</taxon>
        <taxon>Bacteroidota</taxon>
        <taxon>Bacteroidia</taxon>
        <taxon>Bacteroidales</taxon>
        <taxon>Bacteroidaceae</taxon>
        <taxon>Bacteroides</taxon>
    </lineage>
</organism>
<keyword evidence="1" id="KW-1133">Transmembrane helix</keyword>
<reference evidence="3" key="2">
    <citation type="submission" date="2019-11" db="EMBL/GenBank/DDBJ databases">
        <authorList>
            <person name="Feng L."/>
        </authorList>
    </citation>
    <scope>NUCLEOTIDE SEQUENCE</scope>
    <source>
        <strain evidence="3">BcaccaeLFYP20</strain>
    </source>
</reference>
<dbReference type="EMBL" id="VVYD01000011">
    <property type="protein sequence ID" value="KAA5497702.1"/>
    <property type="molecule type" value="Genomic_DNA"/>
</dbReference>
<keyword evidence="1" id="KW-0472">Membrane</keyword>
<evidence type="ECO:0000256" key="1">
    <source>
        <dbReference type="SAM" id="Phobius"/>
    </source>
</evidence>
<dbReference type="Proteomes" id="UP000368418">
    <property type="component" value="Unassembled WGS sequence"/>
</dbReference>
<dbReference type="AlphaFoldDB" id="A0A6N2XE66"/>
<dbReference type="RefSeq" id="WP_118029639.1">
    <property type="nucleotide sequence ID" value="NZ_CACRTB010000042.1"/>
</dbReference>
<dbReference type="EMBL" id="CACRTB010000042">
    <property type="protein sequence ID" value="VYT51970.1"/>
    <property type="molecule type" value="Genomic_DNA"/>
</dbReference>
<reference evidence="2 4" key="1">
    <citation type="journal article" date="2019" name="Nat. Med.">
        <title>A library of human gut bacterial isolates paired with longitudinal multiomics data enables mechanistic microbiome research.</title>
        <authorList>
            <person name="Poyet M."/>
            <person name="Groussin M."/>
            <person name="Gibbons S.M."/>
            <person name="Avila-Pacheco J."/>
            <person name="Jiang X."/>
            <person name="Kearney S.M."/>
            <person name="Perrotta A.R."/>
            <person name="Berdy B."/>
            <person name="Zhao S."/>
            <person name="Lieberman T.D."/>
            <person name="Swanson P.K."/>
            <person name="Smith M."/>
            <person name="Roesemann S."/>
            <person name="Alexander J.E."/>
            <person name="Rich S.A."/>
            <person name="Livny J."/>
            <person name="Vlamakis H."/>
            <person name="Clish C."/>
            <person name="Bullock K."/>
            <person name="Deik A."/>
            <person name="Scott J."/>
            <person name="Pierce K.A."/>
            <person name="Xavier R.J."/>
            <person name="Alm E.J."/>
        </authorList>
    </citation>
    <scope>NUCLEOTIDE SEQUENCE [LARGE SCALE GENOMIC DNA]</scope>
    <source>
        <strain evidence="2 4">BIOML-A19</strain>
    </source>
</reference>
<evidence type="ECO:0000313" key="2">
    <source>
        <dbReference type="EMBL" id="KAA5497702.1"/>
    </source>
</evidence>
<keyword evidence="1" id="KW-0812">Transmembrane</keyword>
<name>A0A6N2XE66_9BACE</name>
<protein>
    <submittedName>
        <fullName evidence="3">Uncharacterized protein</fullName>
    </submittedName>
</protein>